<dbReference type="CDD" id="cd09612">
    <property type="entry name" value="Jacalin"/>
    <property type="match status" value="1"/>
</dbReference>
<proteinExistence type="predicted"/>
<dbReference type="PROSITE" id="PS51752">
    <property type="entry name" value="JACALIN_LECTIN"/>
    <property type="match status" value="1"/>
</dbReference>
<dbReference type="InterPro" id="IPR001229">
    <property type="entry name" value="Jacalin-like_lectin_dom"/>
</dbReference>
<protein>
    <submittedName>
        <fullName evidence="1">Uncharacterized protein</fullName>
    </submittedName>
</protein>
<dbReference type="SUPFAM" id="SSF51101">
    <property type="entry name" value="Mannose-binding lectins"/>
    <property type="match status" value="1"/>
</dbReference>
<dbReference type="SMART" id="SM00915">
    <property type="entry name" value="Jacalin"/>
    <property type="match status" value="1"/>
</dbReference>
<accession>M8B0C3</accession>
<name>M8B0C3_AEGTA</name>
<dbReference type="InterPro" id="IPR033734">
    <property type="entry name" value="Jacalin-like_lectin_dom_plant"/>
</dbReference>
<dbReference type="GO" id="GO:0030246">
    <property type="term" value="F:carbohydrate binding"/>
    <property type="evidence" value="ECO:0007669"/>
    <property type="project" value="InterPro"/>
</dbReference>
<evidence type="ECO:0000313" key="1">
    <source>
        <dbReference type="EnsemblPlants" id="EMT07446"/>
    </source>
</evidence>
<dbReference type="InterPro" id="IPR036404">
    <property type="entry name" value="Jacalin-like_lectin_dom_sf"/>
</dbReference>
<dbReference type="PANTHER" id="PTHR46506">
    <property type="entry name" value="OS05G0143600 PROTEIN"/>
    <property type="match status" value="1"/>
</dbReference>
<dbReference type="AlphaFoldDB" id="M8B0C3"/>
<dbReference type="Gene3D" id="2.100.10.30">
    <property type="entry name" value="Jacalin-like lectin domain"/>
    <property type="match status" value="1"/>
</dbReference>
<dbReference type="Pfam" id="PF01419">
    <property type="entry name" value="Jacalin"/>
    <property type="match status" value="1"/>
</dbReference>
<dbReference type="EnsemblPlants" id="EMT07446">
    <property type="protein sequence ID" value="EMT07446"/>
    <property type="gene ID" value="F775_10439"/>
</dbReference>
<sequence>MATPSSFKVTPFARLTENTEFDFRGLYLRNIVFGKNPNRALLVDLNASIGWGSTSVVNWTIYDGTCPDAQLVGRARGLQVDDDGWHNSLTLAFESGRVIHGFGIEPNDQNNFKMIRKGKTANKTSSLPMLTRAGPWGGAGDYTTYKDELEESWRIQSMTIVQDQGIIAMFECTYVDLSGKRRTTGAWGASHGHRVLNKIELGPQEVLQALSGTYVDHNEETVIESLKFVTNEDEYGPYGRTTGIPFNYDVPEDRSIVGFFGRHGGKLIAIGVYMV</sequence>
<organism evidence="1">
    <name type="scientific">Aegilops tauschii</name>
    <name type="common">Tausch's goatgrass</name>
    <name type="synonym">Aegilops squarrosa</name>
    <dbReference type="NCBI Taxonomy" id="37682"/>
    <lineage>
        <taxon>Eukaryota</taxon>
        <taxon>Viridiplantae</taxon>
        <taxon>Streptophyta</taxon>
        <taxon>Embryophyta</taxon>
        <taxon>Tracheophyta</taxon>
        <taxon>Spermatophyta</taxon>
        <taxon>Magnoliopsida</taxon>
        <taxon>Liliopsida</taxon>
        <taxon>Poales</taxon>
        <taxon>Poaceae</taxon>
        <taxon>BOP clade</taxon>
        <taxon>Pooideae</taxon>
        <taxon>Triticodae</taxon>
        <taxon>Triticeae</taxon>
        <taxon>Triticinae</taxon>
        <taxon>Aegilops</taxon>
    </lineage>
</organism>
<reference evidence="1" key="1">
    <citation type="submission" date="2015-06" db="UniProtKB">
        <authorList>
            <consortium name="EnsemblPlants"/>
        </authorList>
    </citation>
    <scope>IDENTIFICATION</scope>
</reference>